<sequence>MATVTAAIHNTAARHHNIRANACPSPLQPSIPLGKRQPPFTIWPLFRAPSNDAPHYVPEYTAMPLVMANHDCNLSSQCHSQYGHRHIRPPTTIWMPPNTSSMPP</sequence>
<dbReference type="Proteomes" id="UP001295444">
    <property type="component" value="Chromosome 07"/>
</dbReference>
<dbReference type="EMBL" id="OW240918">
    <property type="protein sequence ID" value="CAH2306362.1"/>
    <property type="molecule type" value="Genomic_DNA"/>
</dbReference>
<protein>
    <submittedName>
        <fullName evidence="1">Uncharacterized protein</fullName>
    </submittedName>
</protein>
<dbReference type="AlphaFoldDB" id="A0AAD1SQP0"/>
<accession>A0AAD1SQP0</accession>
<proteinExistence type="predicted"/>
<name>A0AAD1SQP0_PELCU</name>
<gene>
    <name evidence="1" type="ORF">PECUL_23A016873</name>
</gene>
<evidence type="ECO:0000313" key="2">
    <source>
        <dbReference type="Proteomes" id="UP001295444"/>
    </source>
</evidence>
<keyword evidence="2" id="KW-1185">Reference proteome</keyword>
<reference evidence="1" key="1">
    <citation type="submission" date="2022-03" db="EMBL/GenBank/DDBJ databases">
        <authorList>
            <person name="Alioto T."/>
            <person name="Alioto T."/>
            <person name="Gomez Garrido J."/>
        </authorList>
    </citation>
    <scope>NUCLEOTIDE SEQUENCE</scope>
</reference>
<evidence type="ECO:0000313" key="1">
    <source>
        <dbReference type="EMBL" id="CAH2306362.1"/>
    </source>
</evidence>
<organism evidence="1 2">
    <name type="scientific">Pelobates cultripes</name>
    <name type="common">Western spadefoot toad</name>
    <dbReference type="NCBI Taxonomy" id="61616"/>
    <lineage>
        <taxon>Eukaryota</taxon>
        <taxon>Metazoa</taxon>
        <taxon>Chordata</taxon>
        <taxon>Craniata</taxon>
        <taxon>Vertebrata</taxon>
        <taxon>Euteleostomi</taxon>
        <taxon>Amphibia</taxon>
        <taxon>Batrachia</taxon>
        <taxon>Anura</taxon>
        <taxon>Pelobatoidea</taxon>
        <taxon>Pelobatidae</taxon>
        <taxon>Pelobates</taxon>
    </lineage>
</organism>